<dbReference type="KEGG" id="tig:THII_3309"/>
<protein>
    <recommendedName>
        <fullName evidence="2">Transglutaminase-like domain-containing protein</fullName>
    </recommendedName>
</protein>
<reference evidence="3 4" key="1">
    <citation type="journal article" date="2014" name="ISME J.">
        <title>Ecophysiology of Thioploca ingrica as revealed by the complete genome sequence supplemented with proteomic evidence.</title>
        <authorList>
            <person name="Kojima H."/>
            <person name="Ogura Y."/>
            <person name="Yamamoto N."/>
            <person name="Togashi T."/>
            <person name="Mori H."/>
            <person name="Watanabe T."/>
            <person name="Nemoto F."/>
            <person name="Kurokawa K."/>
            <person name="Hayashi T."/>
            <person name="Fukui M."/>
        </authorList>
    </citation>
    <scope>NUCLEOTIDE SEQUENCE [LARGE SCALE GENOMIC DNA]</scope>
</reference>
<feature type="chain" id="PRO_5001853321" description="Transglutaminase-like domain-containing protein" evidence="1">
    <location>
        <begin position="27"/>
        <end position="547"/>
    </location>
</feature>
<dbReference type="PANTHER" id="PTHR46333">
    <property type="entry name" value="CYTOKINESIS PROTEIN 3"/>
    <property type="match status" value="1"/>
</dbReference>
<name>A0A090BVX3_9GAMM</name>
<feature type="domain" description="Transglutaminase-like" evidence="2">
    <location>
        <begin position="115"/>
        <end position="181"/>
    </location>
</feature>
<dbReference type="SUPFAM" id="SSF54001">
    <property type="entry name" value="Cysteine proteinases"/>
    <property type="match status" value="1"/>
</dbReference>
<gene>
    <name evidence="3" type="ORF">THII_3309</name>
</gene>
<feature type="signal peptide" evidence="1">
    <location>
        <begin position="1"/>
        <end position="26"/>
    </location>
</feature>
<sequence>MNQLLVKWSNYLMISLLLSSCLPVQGTTVVSPLSQSGANPVTVTTSIYETIDKHALNSPNWAEQSLPSLAGYLTQPANRDQDKARSIYRWITHKIDYDNQSLATGNGDDTSPEKVLQNRHTVSEGYARLFQRLGELAGLEVTMITGYSKSYSYSVEQPHSLNHVWNAVKLEGQWQLVDVTWGAGYWDEEKKQFVRLFQPHYFLTPPAQFIADHFPNDSQWQLLQPPISKAEYEQRVYPRAVFFETGLAIASHPYTLIHADKKINITLLGQEAALQAQLRQSNYIVDSSHITIQPQAGQYEIQVTFPRSGSYVLRLFVKRASDLTGYQWALDYKIMVKESMSVSEQPVYLEPAFTETGLQIDSHPYQLITANQQLQVTLLAPATTLVSAILYQNGNRLDKSLTFVQRNADKYEIDAVFPQTGEYKLRLFTKYQNEADYRAAVDYTVEAKEAMSGKVGFPKIDAPFKERNAYLYYPKQAHLATGNTQRFKLTVPATDKVAVVSGDKWSLLKKQGDVFEGEAVINPGTVTLYAKFADAKKYASLLQYQAD</sequence>
<keyword evidence="1" id="KW-0732">Signal</keyword>
<dbReference type="Gene3D" id="3.10.620.30">
    <property type="match status" value="1"/>
</dbReference>
<evidence type="ECO:0000256" key="1">
    <source>
        <dbReference type="SAM" id="SignalP"/>
    </source>
</evidence>
<dbReference type="OrthoDB" id="6196944at2"/>
<accession>A0A090BVX3</accession>
<dbReference type="STRING" id="40754.THII_3309"/>
<dbReference type="PROSITE" id="PS51257">
    <property type="entry name" value="PROKAR_LIPOPROTEIN"/>
    <property type="match status" value="1"/>
</dbReference>
<dbReference type="SMART" id="SM00460">
    <property type="entry name" value="TGc"/>
    <property type="match status" value="1"/>
</dbReference>
<dbReference type="EMBL" id="AP014633">
    <property type="protein sequence ID" value="BAP57606.1"/>
    <property type="molecule type" value="Genomic_DNA"/>
</dbReference>
<dbReference type="HOGENOM" id="CLU_047114_0_0_6"/>
<keyword evidence="4" id="KW-1185">Reference proteome</keyword>
<dbReference type="InterPro" id="IPR056564">
    <property type="entry name" value="Ig-like_KY"/>
</dbReference>
<dbReference type="InterPro" id="IPR002931">
    <property type="entry name" value="Transglutaminase-like"/>
</dbReference>
<dbReference type="InterPro" id="IPR038765">
    <property type="entry name" value="Papain-like_cys_pep_sf"/>
</dbReference>
<evidence type="ECO:0000259" key="2">
    <source>
        <dbReference type="SMART" id="SM00460"/>
    </source>
</evidence>
<proteinExistence type="predicted"/>
<evidence type="ECO:0000313" key="3">
    <source>
        <dbReference type="EMBL" id="BAP57606.1"/>
    </source>
</evidence>
<organism evidence="3 4">
    <name type="scientific">Thioploca ingrica</name>
    <dbReference type="NCBI Taxonomy" id="40754"/>
    <lineage>
        <taxon>Bacteria</taxon>
        <taxon>Pseudomonadati</taxon>
        <taxon>Pseudomonadota</taxon>
        <taxon>Gammaproteobacteria</taxon>
        <taxon>Thiotrichales</taxon>
        <taxon>Thiotrichaceae</taxon>
        <taxon>Thioploca</taxon>
    </lineage>
</organism>
<dbReference type="Proteomes" id="UP000031623">
    <property type="component" value="Chromosome"/>
</dbReference>
<dbReference type="Pfam" id="PF01841">
    <property type="entry name" value="Transglut_core"/>
    <property type="match status" value="1"/>
</dbReference>
<dbReference type="Pfam" id="PF23265">
    <property type="entry name" value="Ig-like_KY"/>
    <property type="match status" value="2"/>
</dbReference>
<dbReference type="PANTHER" id="PTHR46333:SF2">
    <property type="entry name" value="CYTOKINESIS PROTEIN 3"/>
    <property type="match status" value="1"/>
</dbReference>
<dbReference type="InterPro" id="IPR052557">
    <property type="entry name" value="CAP/Cytokinesis_protein"/>
</dbReference>
<evidence type="ECO:0000313" key="4">
    <source>
        <dbReference type="Proteomes" id="UP000031623"/>
    </source>
</evidence>
<dbReference type="AlphaFoldDB" id="A0A090BVX3"/>
<dbReference type="GO" id="GO:0005737">
    <property type="term" value="C:cytoplasm"/>
    <property type="evidence" value="ECO:0007669"/>
    <property type="project" value="TreeGrafter"/>
</dbReference>